<comment type="similarity">
    <text evidence="2">Belongs to the UPP synthase family.</text>
</comment>
<dbReference type="OrthoDB" id="4191603at2"/>
<organism evidence="3 4">
    <name type="scientific">Asticcacaulis benevestitus DSM 16100 = ATCC BAA-896</name>
    <dbReference type="NCBI Taxonomy" id="1121022"/>
    <lineage>
        <taxon>Bacteria</taxon>
        <taxon>Pseudomonadati</taxon>
        <taxon>Pseudomonadota</taxon>
        <taxon>Alphaproteobacteria</taxon>
        <taxon>Caulobacterales</taxon>
        <taxon>Caulobacteraceae</taxon>
        <taxon>Asticcacaulis</taxon>
    </lineage>
</organism>
<protein>
    <recommendedName>
        <fullName evidence="2">Isoprenyl transferase</fullName>
        <ecNumber evidence="2">2.5.1.-</ecNumber>
    </recommendedName>
</protein>
<keyword evidence="4" id="KW-1185">Reference proteome</keyword>
<dbReference type="FunFam" id="3.40.1180.10:FF:000001">
    <property type="entry name" value="(2E,6E)-farnesyl-diphosphate-specific ditrans,polycis-undecaprenyl-diphosphate synthase"/>
    <property type="match status" value="1"/>
</dbReference>
<dbReference type="EMBL" id="AWGB01000009">
    <property type="protein sequence ID" value="ESQ93236.1"/>
    <property type="molecule type" value="Genomic_DNA"/>
</dbReference>
<accession>V4PXY7</accession>
<feature type="binding site" evidence="2">
    <location>
        <position position="43"/>
    </location>
    <ligand>
        <name>substrate</name>
    </ligand>
</feature>
<dbReference type="AlphaFoldDB" id="V4PXY7"/>
<feature type="active site" evidence="2">
    <location>
        <position position="38"/>
    </location>
</feature>
<keyword evidence="2" id="KW-0460">Magnesium</keyword>
<dbReference type="InterPro" id="IPR001441">
    <property type="entry name" value="UPP_synth-like"/>
</dbReference>
<feature type="binding site" evidence="2">
    <location>
        <position position="51"/>
    </location>
    <ligand>
        <name>substrate</name>
    </ligand>
</feature>
<feature type="binding site" evidence="2">
    <location>
        <position position="89"/>
    </location>
    <ligand>
        <name>substrate</name>
    </ligand>
</feature>
<dbReference type="Pfam" id="PF01255">
    <property type="entry name" value="Prenyltransf"/>
    <property type="match status" value="1"/>
</dbReference>
<evidence type="ECO:0000256" key="1">
    <source>
        <dbReference type="ARBA" id="ARBA00022679"/>
    </source>
</evidence>
<dbReference type="RefSeq" id="WP_018080224.1">
    <property type="nucleotide sequence ID" value="NZ_AQWM01000001.1"/>
</dbReference>
<feature type="binding site" evidence="2">
    <location>
        <position position="206"/>
    </location>
    <ligand>
        <name>substrate</name>
    </ligand>
</feature>
<dbReference type="PROSITE" id="PS01066">
    <property type="entry name" value="UPP_SYNTHASE"/>
    <property type="match status" value="1"/>
</dbReference>
<dbReference type="InterPro" id="IPR018520">
    <property type="entry name" value="UPP_synth-like_CS"/>
</dbReference>
<dbReference type="GO" id="GO:0008834">
    <property type="term" value="F:ditrans,polycis-undecaprenyl-diphosphate synthase [(2E,6E)-farnesyl-diphosphate specific] activity"/>
    <property type="evidence" value="ECO:0007669"/>
    <property type="project" value="TreeGrafter"/>
</dbReference>
<dbReference type="PANTHER" id="PTHR10291">
    <property type="entry name" value="DEHYDRODOLICHYL DIPHOSPHATE SYNTHASE FAMILY MEMBER"/>
    <property type="match status" value="1"/>
</dbReference>
<reference evidence="3 4" key="1">
    <citation type="journal article" date="2014" name="Nature">
        <title>Sequential evolution of bacterial morphology by co-option of a developmental regulator.</title>
        <authorList>
            <person name="Jiang C."/>
            <person name="Brown P.J."/>
            <person name="Ducret A."/>
            <person name="Brun Y.V."/>
        </authorList>
    </citation>
    <scope>NUCLEOTIDE SEQUENCE [LARGE SCALE GENOMIC DNA]</scope>
    <source>
        <strain evidence="3 4">DSM 16100</strain>
    </source>
</reference>
<dbReference type="STRING" id="1121022.GCA_000376105_00553"/>
<feature type="binding site" evidence="2">
    <location>
        <position position="225"/>
    </location>
    <ligand>
        <name>Mg(2+)</name>
        <dbReference type="ChEBI" id="CHEBI:18420"/>
    </ligand>
</feature>
<dbReference type="Proteomes" id="UP000017837">
    <property type="component" value="Unassembled WGS sequence"/>
</dbReference>
<dbReference type="NCBIfam" id="TIGR00055">
    <property type="entry name" value="uppS"/>
    <property type="match status" value="1"/>
</dbReference>
<dbReference type="GO" id="GO:0016094">
    <property type="term" value="P:polyprenol biosynthetic process"/>
    <property type="evidence" value="ECO:0007669"/>
    <property type="project" value="TreeGrafter"/>
</dbReference>
<dbReference type="PATRIC" id="fig|1121022.4.peg.1343"/>
<comment type="caution">
    <text evidence="3">The sequence shown here is derived from an EMBL/GenBank/DDBJ whole genome shotgun (WGS) entry which is preliminary data.</text>
</comment>
<proteinExistence type="inferred from homology"/>
<sequence length="267" mass="29079">MPPGPTDDLIVPPLAGAKTHDVTDQAAKDALHVAIIMDGNGRWAKARGQIRTFGHKAGVDALKRTITAAVDLGITHLTVFAFSTENWRRPESEVSDLMGLLRAFIKSDLERLRKEGVCVRIVGQEAGLPADIVGMVNDAHEKTRDNSRFYLQVALNYGAQADIIEAVKTIAEQVKAGTLSPDEITPDSFGGFLSTRGLPPLDLLIRTSGEHRLSNFLLWEVAYAEFVFQDILWPDYGAGPLKAALEVFAGRDRRFGAVEAAHAKHAT</sequence>
<dbReference type="PANTHER" id="PTHR10291:SF0">
    <property type="entry name" value="DEHYDRODOLICHYL DIPHOSPHATE SYNTHASE 2"/>
    <property type="match status" value="1"/>
</dbReference>
<comment type="cofactor">
    <cofactor evidence="2">
        <name>Mg(2+)</name>
        <dbReference type="ChEBI" id="CHEBI:18420"/>
    </cofactor>
    <text evidence="2">Binds 2 magnesium ions per subunit.</text>
</comment>
<name>V4PXY7_9CAUL</name>
<feature type="active site" description="Proton acceptor" evidence="2">
    <location>
        <position position="86"/>
    </location>
</feature>
<feature type="binding site" evidence="2">
    <location>
        <begin position="83"/>
        <end position="85"/>
    </location>
    <ligand>
        <name>substrate</name>
    </ligand>
</feature>
<feature type="binding site" evidence="2">
    <location>
        <position position="87"/>
    </location>
    <ligand>
        <name>substrate</name>
    </ligand>
</feature>
<dbReference type="InterPro" id="IPR036424">
    <property type="entry name" value="UPP_synth-like_sf"/>
</dbReference>
<evidence type="ECO:0000313" key="3">
    <source>
        <dbReference type="EMBL" id="ESQ93236.1"/>
    </source>
</evidence>
<feature type="binding site" evidence="2">
    <location>
        <position position="55"/>
    </location>
    <ligand>
        <name>substrate</name>
    </ligand>
</feature>
<dbReference type="Gene3D" id="3.40.1180.10">
    <property type="entry name" value="Decaprenyl diphosphate synthase-like"/>
    <property type="match status" value="1"/>
</dbReference>
<gene>
    <name evidence="3" type="ORF">ABENE_06735</name>
</gene>
<dbReference type="eggNOG" id="COG0020">
    <property type="taxonomic scope" value="Bacteria"/>
</dbReference>
<dbReference type="SUPFAM" id="SSF64005">
    <property type="entry name" value="Undecaprenyl diphosphate synthase"/>
    <property type="match status" value="1"/>
</dbReference>
<evidence type="ECO:0000256" key="2">
    <source>
        <dbReference type="HAMAP-Rule" id="MF_01139"/>
    </source>
</evidence>
<dbReference type="EC" id="2.5.1.-" evidence="2"/>
<comment type="subunit">
    <text evidence="2">Homodimer.</text>
</comment>
<dbReference type="GO" id="GO:0000287">
    <property type="term" value="F:magnesium ion binding"/>
    <property type="evidence" value="ECO:0007669"/>
    <property type="project" value="UniProtKB-UniRule"/>
</dbReference>
<feature type="binding site" evidence="2">
    <location>
        <begin position="39"/>
        <end position="42"/>
    </location>
    <ligand>
        <name>substrate</name>
    </ligand>
</feature>
<feature type="binding site" evidence="2">
    <location>
        <position position="38"/>
    </location>
    <ligand>
        <name>Mg(2+)</name>
        <dbReference type="ChEBI" id="CHEBI:18420"/>
    </ligand>
</feature>
<keyword evidence="1 2" id="KW-0808">Transferase</keyword>
<evidence type="ECO:0000313" key="4">
    <source>
        <dbReference type="Proteomes" id="UP000017837"/>
    </source>
</evidence>
<comment type="function">
    <text evidence="2">Catalyzes the condensation of isopentenyl diphosphate (IPP) with allylic pyrophosphates generating different type of terpenoids.</text>
</comment>
<feature type="binding site" evidence="2">
    <location>
        <begin position="212"/>
        <end position="214"/>
    </location>
    <ligand>
        <name>substrate</name>
    </ligand>
</feature>
<dbReference type="CDD" id="cd00475">
    <property type="entry name" value="Cis_IPPS"/>
    <property type="match status" value="1"/>
</dbReference>
<dbReference type="HAMAP" id="MF_01139">
    <property type="entry name" value="ISPT"/>
    <property type="match status" value="1"/>
</dbReference>
<keyword evidence="2" id="KW-0479">Metal-binding</keyword>
<dbReference type="GO" id="GO:0005829">
    <property type="term" value="C:cytosol"/>
    <property type="evidence" value="ECO:0007669"/>
    <property type="project" value="TreeGrafter"/>
</dbReference>